<evidence type="ECO:0000256" key="1">
    <source>
        <dbReference type="SAM" id="Phobius"/>
    </source>
</evidence>
<feature type="transmembrane region" description="Helical" evidence="1">
    <location>
        <begin position="86"/>
        <end position="103"/>
    </location>
</feature>
<keyword evidence="1" id="KW-0472">Membrane</keyword>
<gene>
    <name evidence="2" type="ORF">RWE15_12500</name>
</gene>
<name>A0ABU5C6X9_9BACI</name>
<accession>A0ABU5C6X9</accession>
<keyword evidence="1" id="KW-0812">Transmembrane</keyword>
<reference evidence="2 3" key="1">
    <citation type="submission" date="2023-10" db="EMBL/GenBank/DDBJ databases">
        <title>Virgibacillus halophilus 5B73C genome.</title>
        <authorList>
            <person name="Miliotis G."/>
            <person name="Sengupta P."/>
            <person name="Hameed A."/>
            <person name="Chuvochina M."/>
            <person name="Mcdonagh F."/>
            <person name="Simpson A.C."/>
            <person name="Singh N.K."/>
            <person name="Rekha P.D."/>
            <person name="Raman K."/>
            <person name="Hugenholtz P."/>
            <person name="Venkateswaran K."/>
        </authorList>
    </citation>
    <scope>NUCLEOTIDE SEQUENCE [LARGE SCALE GENOMIC DNA]</scope>
    <source>
        <strain evidence="2 3">5B73C</strain>
    </source>
</reference>
<comment type="caution">
    <text evidence="2">The sequence shown here is derived from an EMBL/GenBank/DDBJ whole genome shotgun (WGS) entry which is preliminary data.</text>
</comment>
<sequence length="197" mass="21177">MRGSAHAVLGAAAGFIVAQKVGANPEDVLFLTGAGVVSGLIPDLDTGGKLANRISVSNKYLNAAVRLIGILLGCYAYFFASGMDEYISFIGAFILLFVLPQFSKKFMLLLSGVVIAVAGYVLMTIWIQLIGVYVMAASLLAHRSYTHSLLGLAFYGVISYHFAADFPINGLFTACVFGYISHLIADMRFIPGNKKRH</sequence>
<dbReference type="Pfam" id="PF04307">
    <property type="entry name" value="YdjM"/>
    <property type="match status" value="1"/>
</dbReference>
<proteinExistence type="predicted"/>
<organism evidence="2 3">
    <name type="scientific">Tigheibacillus halophilus</name>
    <dbReference type="NCBI Taxonomy" id="361280"/>
    <lineage>
        <taxon>Bacteria</taxon>
        <taxon>Bacillati</taxon>
        <taxon>Bacillota</taxon>
        <taxon>Bacilli</taxon>
        <taxon>Bacillales</taxon>
        <taxon>Bacillaceae</taxon>
        <taxon>Tigheibacillus</taxon>
    </lineage>
</organism>
<dbReference type="InterPro" id="IPR007404">
    <property type="entry name" value="YdjM-like"/>
</dbReference>
<keyword evidence="1" id="KW-1133">Transmembrane helix</keyword>
<evidence type="ECO:0000313" key="3">
    <source>
        <dbReference type="Proteomes" id="UP001281447"/>
    </source>
</evidence>
<dbReference type="GO" id="GO:0016787">
    <property type="term" value="F:hydrolase activity"/>
    <property type="evidence" value="ECO:0007669"/>
    <property type="project" value="UniProtKB-KW"/>
</dbReference>
<protein>
    <submittedName>
        <fullName evidence="2">Metal-dependent hydrolase</fullName>
    </submittedName>
</protein>
<keyword evidence="3" id="KW-1185">Reference proteome</keyword>
<dbReference type="Proteomes" id="UP001281447">
    <property type="component" value="Unassembled WGS sequence"/>
</dbReference>
<feature type="transmembrane region" description="Helical" evidence="1">
    <location>
        <begin position="60"/>
        <end position="79"/>
    </location>
</feature>
<feature type="transmembrane region" description="Helical" evidence="1">
    <location>
        <begin position="170"/>
        <end position="190"/>
    </location>
</feature>
<feature type="transmembrane region" description="Helical" evidence="1">
    <location>
        <begin position="109"/>
        <end position="133"/>
    </location>
</feature>
<keyword evidence="2" id="KW-0378">Hydrolase</keyword>
<evidence type="ECO:0000313" key="2">
    <source>
        <dbReference type="EMBL" id="MDY0395090.1"/>
    </source>
</evidence>
<dbReference type="EMBL" id="JAWDIP010000003">
    <property type="protein sequence ID" value="MDY0395090.1"/>
    <property type="molecule type" value="Genomic_DNA"/>
</dbReference>